<organism evidence="1">
    <name type="scientific">uncultured Caudovirales phage</name>
    <dbReference type="NCBI Taxonomy" id="2100421"/>
    <lineage>
        <taxon>Viruses</taxon>
        <taxon>Duplodnaviria</taxon>
        <taxon>Heunggongvirae</taxon>
        <taxon>Uroviricota</taxon>
        <taxon>Caudoviricetes</taxon>
        <taxon>Peduoviridae</taxon>
        <taxon>Maltschvirus</taxon>
        <taxon>Maltschvirus maltsch</taxon>
    </lineage>
</organism>
<sequence length="85" mass="9095">MKKTILILALAVMSISCSTEDTTEDPILTNCDCGQVIQSTSFNVVNGQGGVNVFSVIKIKNNCTDAIIQTQRNGNIPVGSQICNY</sequence>
<reference evidence="1" key="1">
    <citation type="submission" date="2020-04" db="EMBL/GenBank/DDBJ databases">
        <authorList>
            <person name="Chiriac C."/>
            <person name="Salcher M."/>
            <person name="Ghai R."/>
            <person name="Kavagutti S V."/>
        </authorList>
    </citation>
    <scope>NUCLEOTIDE SEQUENCE</scope>
</reference>
<evidence type="ECO:0008006" key="2">
    <source>
        <dbReference type="Google" id="ProtNLM"/>
    </source>
</evidence>
<accession>A0A6J5LP90</accession>
<evidence type="ECO:0000313" key="1">
    <source>
        <dbReference type="EMBL" id="CAB4136148.1"/>
    </source>
</evidence>
<name>A0A6J5LP90_9CAUD</name>
<protein>
    <recommendedName>
        <fullName evidence="2">Lipoprotein</fullName>
    </recommendedName>
</protein>
<gene>
    <name evidence="1" type="ORF">UFOVP299_19</name>
</gene>
<dbReference type="EMBL" id="LR796313">
    <property type="protein sequence ID" value="CAB4136148.1"/>
    <property type="molecule type" value="Genomic_DNA"/>
</dbReference>
<proteinExistence type="predicted"/>
<dbReference type="PROSITE" id="PS51257">
    <property type="entry name" value="PROKAR_LIPOPROTEIN"/>
    <property type="match status" value="1"/>
</dbReference>